<dbReference type="GeneID" id="116286758"/>
<dbReference type="AlphaFoldDB" id="A0A6P8H0F9"/>
<comment type="subcellular location">
    <subcellularLocation>
        <location evidence="1">Mitochondrion outer membrane</location>
        <topology evidence="1">Multi-pass membrane protein</topology>
    </subcellularLocation>
</comment>
<evidence type="ECO:0000313" key="9">
    <source>
        <dbReference type="Proteomes" id="UP000515163"/>
    </source>
</evidence>
<dbReference type="KEGG" id="aten:116286758"/>
<keyword evidence="5" id="KW-1000">Mitochondrion outer membrane</keyword>
<dbReference type="InterPro" id="IPR039910">
    <property type="entry name" value="D15-like"/>
</dbReference>
<organism evidence="9 10">
    <name type="scientific">Actinia tenebrosa</name>
    <name type="common">Australian red waratah sea anemone</name>
    <dbReference type="NCBI Taxonomy" id="6105"/>
    <lineage>
        <taxon>Eukaryota</taxon>
        <taxon>Metazoa</taxon>
        <taxon>Cnidaria</taxon>
        <taxon>Anthozoa</taxon>
        <taxon>Hexacorallia</taxon>
        <taxon>Actiniaria</taxon>
        <taxon>Actiniidae</taxon>
        <taxon>Actinia</taxon>
    </lineage>
</organism>
<dbReference type="InterPro" id="IPR000184">
    <property type="entry name" value="Bac_surfAg_D15"/>
</dbReference>
<dbReference type="PANTHER" id="PTHR12815">
    <property type="entry name" value="SORTING AND ASSEMBLY MACHINERY SAMM50 PROTEIN FAMILY MEMBER"/>
    <property type="match status" value="1"/>
</dbReference>
<evidence type="ECO:0000256" key="3">
    <source>
        <dbReference type="ARBA" id="ARBA00022452"/>
    </source>
</evidence>
<dbReference type="Proteomes" id="UP000515163">
    <property type="component" value="Unplaced"/>
</dbReference>
<dbReference type="FunFam" id="2.40.160.50:FF:000002">
    <property type="entry name" value="sorting and assembly machinery component 50 homolog"/>
    <property type="match status" value="1"/>
</dbReference>
<reference evidence="10" key="1">
    <citation type="submission" date="2025-08" db="UniProtKB">
        <authorList>
            <consortium name="RefSeq"/>
        </authorList>
    </citation>
    <scope>IDENTIFICATION</scope>
</reference>
<evidence type="ECO:0000256" key="6">
    <source>
        <dbReference type="ARBA" id="ARBA00023128"/>
    </source>
</evidence>
<keyword evidence="7" id="KW-0472">Membrane</keyword>
<dbReference type="FunCoup" id="A0A6P8H0F9">
    <property type="interactions" value="1942"/>
</dbReference>
<dbReference type="Gene3D" id="2.40.160.50">
    <property type="entry name" value="membrane protein fhac: a member of the omp85/tpsb transporter family"/>
    <property type="match status" value="1"/>
</dbReference>
<dbReference type="OrthoDB" id="1724197at2759"/>
<keyword evidence="3" id="KW-1134">Transmembrane beta strand</keyword>
<keyword evidence="4" id="KW-0812">Transmembrane</keyword>
<dbReference type="GO" id="GO:0045040">
    <property type="term" value="P:protein insertion into mitochondrial outer membrane"/>
    <property type="evidence" value="ECO:0007669"/>
    <property type="project" value="TreeGrafter"/>
</dbReference>
<dbReference type="InParanoid" id="A0A6P8H0F9"/>
<evidence type="ECO:0000256" key="1">
    <source>
        <dbReference type="ARBA" id="ARBA00004374"/>
    </source>
</evidence>
<name>A0A6P8H0F9_ACTTE</name>
<evidence type="ECO:0000259" key="8">
    <source>
        <dbReference type="Pfam" id="PF01103"/>
    </source>
</evidence>
<dbReference type="PANTHER" id="PTHR12815:SF18">
    <property type="entry name" value="SORTING AND ASSEMBLY MACHINERY COMPONENT 50 HOMOLOG"/>
    <property type="match status" value="1"/>
</dbReference>
<evidence type="ECO:0000256" key="5">
    <source>
        <dbReference type="ARBA" id="ARBA00022787"/>
    </source>
</evidence>
<dbReference type="GO" id="GO:0005741">
    <property type="term" value="C:mitochondrial outer membrane"/>
    <property type="evidence" value="ECO:0007669"/>
    <property type="project" value="UniProtKB-SubCell"/>
</dbReference>
<dbReference type="GO" id="GO:0033108">
    <property type="term" value="P:mitochondrial respiratory chain complex assembly"/>
    <property type="evidence" value="ECO:0007669"/>
    <property type="project" value="TreeGrafter"/>
</dbReference>
<evidence type="ECO:0000313" key="10">
    <source>
        <dbReference type="RefSeq" id="XP_031549193.1"/>
    </source>
</evidence>
<evidence type="ECO:0000256" key="4">
    <source>
        <dbReference type="ARBA" id="ARBA00022692"/>
    </source>
</evidence>
<sequence>MVFGAKLNNVFGKAEGLKADLGFGTKTKSSYQLVYTKPVSINPSKSFQVGVQKATTDYPTSSHKELTHGVNFSYTLPSNLGVHTIGWEGVWRNLTGMEPRTSFSVRKNAGHSLKSSLTHMLVADTRDHPSFPTEGSLFKLTQELAGLGGDVQFLKNNIETQKNVEIREDVVLSCSAQGGIMNAPPNTRTRINDRFFLGGPLSVRGFHMKGIGPRDRMDSLGAEAYWSVGLHLYTPLPFRPAQGSFGDHIKTHVFVNAGNLVSIDSSLPWKQQLNPLVQNTRWSCGVGLVLLLGIARLELNYCLPRGYQRTDRINRGLQFGLGVNFL</sequence>
<evidence type="ECO:0000256" key="2">
    <source>
        <dbReference type="ARBA" id="ARBA00010913"/>
    </source>
</evidence>
<accession>A0A6P8H0F9</accession>
<keyword evidence="9" id="KW-1185">Reference proteome</keyword>
<protein>
    <submittedName>
        <fullName evidence="10">Sorting and assembly machinery component 50 homolog</fullName>
    </submittedName>
</protein>
<proteinExistence type="inferred from homology"/>
<gene>
    <name evidence="10" type="primary">LOC116286758</name>
</gene>
<dbReference type="RefSeq" id="XP_031549193.1">
    <property type="nucleotide sequence ID" value="XM_031693333.1"/>
</dbReference>
<comment type="similarity">
    <text evidence="2">Belongs to the SAM50/omp85 family.</text>
</comment>
<evidence type="ECO:0000256" key="7">
    <source>
        <dbReference type="ARBA" id="ARBA00023136"/>
    </source>
</evidence>
<dbReference type="Pfam" id="PF01103">
    <property type="entry name" value="Omp85"/>
    <property type="match status" value="1"/>
</dbReference>
<feature type="domain" description="Bacterial surface antigen (D15)" evidence="8">
    <location>
        <begin position="9"/>
        <end position="325"/>
    </location>
</feature>
<keyword evidence="6" id="KW-0496">Mitochondrion</keyword>